<dbReference type="EMBL" id="JADFFM010000002">
    <property type="protein sequence ID" value="MBE9668722.1"/>
    <property type="molecule type" value="Genomic_DNA"/>
</dbReference>
<dbReference type="Proteomes" id="UP000632774">
    <property type="component" value="Unassembled WGS sequence"/>
</dbReference>
<name>A0ABR9XNB8_9SPHI</name>
<organism evidence="1 2">
    <name type="scientific">Mucilaginibacter boryungensis</name>
    <dbReference type="NCBI Taxonomy" id="768480"/>
    <lineage>
        <taxon>Bacteria</taxon>
        <taxon>Pseudomonadati</taxon>
        <taxon>Bacteroidota</taxon>
        <taxon>Sphingobacteriia</taxon>
        <taxon>Sphingobacteriales</taxon>
        <taxon>Sphingobacteriaceae</taxon>
        <taxon>Mucilaginibacter</taxon>
    </lineage>
</organism>
<dbReference type="RefSeq" id="WP_194108109.1">
    <property type="nucleotide sequence ID" value="NZ_JADFFM010000002.1"/>
</dbReference>
<proteinExistence type="predicted"/>
<sequence length="294" mass="32754">MSHSKLIPSSIKVDPKAITDWIRLGSSITGTAIATGLGAHFPGIEGAMVGSVMSPIIIETFASIGADIKQSILGDRERVRVGAAFSYALSKINQRVQNGEQPRTDGLFNGDSNERSASQEILEGALQFAQREFEELKIKHYGYLVANIYFESNIDRGYANLLLRLADKLSFRQLTMLELLANSAKFELIKRRKPLPGTELLYTLSTSNKVGFSTQAPLKSSKADLALEVEEMKQMGVIAELEFKLEFMIPSDHFVNLGLTKVGRTLRDLMELSEIDEKYILENAEWLRYIESSN</sequence>
<gene>
    <name evidence="1" type="ORF">IRJ18_20305</name>
</gene>
<accession>A0ABR9XNB8</accession>
<evidence type="ECO:0000313" key="1">
    <source>
        <dbReference type="EMBL" id="MBE9668722.1"/>
    </source>
</evidence>
<protein>
    <submittedName>
        <fullName evidence="1">Uncharacterized protein</fullName>
    </submittedName>
</protein>
<comment type="caution">
    <text evidence="1">The sequence shown here is derived from an EMBL/GenBank/DDBJ whole genome shotgun (WGS) entry which is preliminary data.</text>
</comment>
<evidence type="ECO:0000313" key="2">
    <source>
        <dbReference type="Proteomes" id="UP000632774"/>
    </source>
</evidence>
<reference evidence="1 2" key="1">
    <citation type="submission" date="2020-10" db="EMBL/GenBank/DDBJ databases">
        <title>Mucilaginibacter mali sp. nov., isolated from rhizosphere soil of apple orchard.</title>
        <authorList>
            <person name="Lee J.-S."/>
            <person name="Kim H.S."/>
            <person name="Kim J.-S."/>
        </authorList>
    </citation>
    <scope>NUCLEOTIDE SEQUENCE [LARGE SCALE GENOMIC DNA]</scope>
    <source>
        <strain evidence="1 2">KCTC 23157</strain>
    </source>
</reference>
<keyword evidence="2" id="KW-1185">Reference proteome</keyword>